<evidence type="ECO:0000256" key="1">
    <source>
        <dbReference type="ARBA" id="ARBA00022679"/>
    </source>
</evidence>
<evidence type="ECO:0000259" key="2">
    <source>
        <dbReference type="Pfam" id="PF00534"/>
    </source>
</evidence>
<accession>A0A7X3INM9</accession>
<proteinExistence type="predicted"/>
<feature type="domain" description="Glycosyl transferase family 1" evidence="2">
    <location>
        <begin position="180"/>
        <end position="325"/>
    </location>
</feature>
<dbReference type="SUPFAM" id="SSF53756">
    <property type="entry name" value="UDP-Glycosyltransferase/glycogen phosphorylase"/>
    <property type="match status" value="1"/>
</dbReference>
<dbReference type="Gene3D" id="3.40.50.2000">
    <property type="entry name" value="Glycogen Phosphorylase B"/>
    <property type="match status" value="1"/>
</dbReference>
<protein>
    <submittedName>
        <fullName evidence="3">Glycosyltransferase</fullName>
    </submittedName>
</protein>
<evidence type="ECO:0000313" key="3">
    <source>
        <dbReference type="EMBL" id="MWV46621.1"/>
    </source>
</evidence>
<name>A0A7X3INM9_9BACL</name>
<dbReference type="PANTHER" id="PTHR46401">
    <property type="entry name" value="GLYCOSYLTRANSFERASE WBBK-RELATED"/>
    <property type="match status" value="1"/>
</dbReference>
<dbReference type="Proteomes" id="UP000460318">
    <property type="component" value="Unassembled WGS sequence"/>
</dbReference>
<evidence type="ECO:0000313" key="4">
    <source>
        <dbReference type="Proteomes" id="UP000460318"/>
    </source>
</evidence>
<organism evidence="3 4">
    <name type="scientific">Paenibacillus dendrobii</name>
    <dbReference type="NCBI Taxonomy" id="2691084"/>
    <lineage>
        <taxon>Bacteria</taxon>
        <taxon>Bacillati</taxon>
        <taxon>Bacillota</taxon>
        <taxon>Bacilli</taxon>
        <taxon>Bacillales</taxon>
        <taxon>Paenibacillaceae</taxon>
        <taxon>Paenibacillus</taxon>
    </lineage>
</organism>
<dbReference type="PANTHER" id="PTHR46401:SF2">
    <property type="entry name" value="GLYCOSYLTRANSFERASE WBBK-RELATED"/>
    <property type="match status" value="1"/>
</dbReference>
<dbReference type="Pfam" id="PF00534">
    <property type="entry name" value="Glycos_transf_1"/>
    <property type="match status" value="1"/>
</dbReference>
<sequence>MKNRRIAVIDTKFPWMLSGFRYWENYYIQEECPDTVFIAIQPHTDPFPAKVYSFSEIEDVIIKYGITDLYCVFLNLVLSLLGKNELKTGAMVPGSNILWCIIDLINKYNLKLHTTLYPGGGLDPRTNKSFIERVGSECKTVFTNVDEVMNVLPQSIYIPGIINTEFYNLEEKSQVFPIHLIFCAVNAPRKGFSTLVNAFNQLNEDFHIHIVGNWESELNTIKNKNFTFYGVLNPLQLRQLYKKCHVFISCSTEDENAMDGFPTTAAAEAMSTGCLLVSTNVRNETRVFRDHFDYYRFEANNSDMLVSVLHKIKEEFPIVQQMGYRSANTIRSLVDARKNVGFKLNQMLKD</sequence>
<gene>
    <name evidence="3" type="ORF">GRF59_23720</name>
</gene>
<dbReference type="InterPro" id="IPR001296">
    <property type="entry name" value="Glyco_trans_1"/>
</dbReference>
<keyword evidence="1 3" id="KW-0808">Transferase</keyword>
<dbReference type="AlphaFoldDB" id="A0A7X3INM9"/>
<dbReference type="RefSeq" id="WP_160500188.1">
    <property type="nucleotide sequence ID" value="NZ_WUBI01000004.1"/>
</dbReference>
<comment type="caution">
    <text evidence="3">The sequence shown here is derived from an EMBL/GenBank/DDBJ whole genome shotgun (WGS) entry which is preliminary data.</text>
</comment>
<keyword evidence="4" id="KW-1185">Reference proteome</keyword>
<dbReference type="GO" id="GO:0016757">
    <property type="term" value="F:glycosyltransferase activity"/>
    <property type="evidence" value="ECO:0007669"/>
    <property type="project" value="InterPro"/>
</dbReference>
<dbReference type="GO" id="GO:0009103">
    <property type="term" value="P:lipopolysaccharide biosynthetic process"/>
    <property type="evidence" value="ECO:0007669"/>
    <property type="project" value="TreeGrafter"/>
</dbReference>
<dbReference type="EMBL" id="WUBI01000004">
    <property type="protein sequence ID" value="MWV46621.1"/>
    <property type="molecule type" value="Genomic_DNA"/>
</dbReference>
<reference evidence="3 4" key="1">
    <citation type="submission" date="2019-12" db="EMBL/GenBank/DDBJ databases">
        <title>Paenibacillus sp. nov., an endophytic bacterium isolated from the stem of Dendrobium.</title>
        <authorList>
            <person name="Zhao R."/>
        </authorList>
    </citation>
    <scope>NUCLEOTIDE SEQUENCE [LARGE SCALE GENOMIC DNA]</scope>
    <source>
        <strain evidence="3 4">HJL G12</strain>
    </source>
</reference>